<sequence>MRNPPSRVLLAAAVCVLLLAGVVAPAAGGAVAAPSTPPAQSTAEASDLEPQPLHPTPAAVTSDAAIEQTDDGFDPTTATRIRIEPTPDRDARWVVSVRYALTDEAERTAFETIGDRFQSGEIGPSADLFAGFAREASRNLDRTMQVEGAEREVVVHDDTSSFDVAGEDTVAVGELRLSFVWTAFLAQDGEDLVLGDALTTPDGTWLRSLESGQTLEVSTPDGYTVTSTTASLQENAVVIEGPRTFDADEGVAVVYASTGTPGPPWTLLAAAIVIGALIIAGSIVGYRRRGGLGDDAAGGAVASSPNADASITADAGASKSDADEVGAAGLAADGTDTKRDDATAASDDIEDGTAGEIDDSDGGPDSAESGGVSADAHPTDPTDDAETASDSAERDSGDTADSDDADEPTGESEQTDEVDRSLLSDEERVEYLLDDNGGRMRQADIVSETGWSDAKVSQLLSAMADEERVEKLRLGRENLISLPDSGRPSGGGGEDGGQNDAGGRDTGRDGDGGDRDDAGGRDAGDGDQGDGSAP</sequence>
<feature type="region of interest" description="Disordered" evidence="1">
    <location>
        <begin position="330"/>
        <end position="426"/>
    </location>
</feature>
<name>A0ABD6BXR4_9EURY</name>
<organism evidence="5 6">
    <name type="scientific">Halorubrum laminariae</name>
    <dbReference type="NCBI Taxonomy" id="1433523"/>
    <lineage>
        <taxon>Archaea</taxon>
        <taxon>Methanobacteriati</taxon>
        <taxon>Methanobacteriota</taxon>
        <taxon>Stenosarchaea group</taxon>
        <taxon>Halobacteria</taxon>
        <taxon>Halobacteriales</taxon>
        <taxon>Haloferacaceae</taxon>
        <taxon>Halorubrum</taxon>
    </lineage>
</organism>
<keyword evidence="2" id="KW-0472">Membrane</keyword>
<dbReference type="Proteomes" id="UP001597185">
    <property type="component" value="Unassembled WGS sequence"/>
</dbReference>
<dbReference type="Pfam" id="PF24034">
    <property type="entry name" value="DUF7343"/>
    <property type="match status" value="1"/>
</dbReference>
<feature type="compositionally biased region" description="Basic and acidic residues" evidence="1">
    <location>
        <begin position="417"/>
        <end position="426"/>
    </location>
</feature>
<protein>
    <recommendedName>
        <fullName evidence="7">Transmembrane glycoprotein / HTH domain protein</fullName>
    </recommendedName>
</protein>
<feature type="domain" description="DUF7343" evidence="3">
    <location>
        <begin position="422"/>
        <end position="483"/>
    </location>
</feature>
<dbReference type="Pfam" id="PF24036">
    <property type="entry name" value="DUF7345"/>
    <property type="match status" value="1"/>
</dbReference>
<feature type="compositionally biased region" description="Low complexity" evidence="1">
    <location>
        <begin position="29"/>
        <end position="45"/>
    </location>
</feature>
<evidence type="ECO:0000256" key="2">
    <source>
        <dbReference type="SAM" id="Phobius"/>
    </source>
</evidence>
<feature type="region of interest" description="Disordered" evidence="1">
    <location>
        <begin position="29"/>
        <end position="59"/>
    </location>
</feature>
<dbReference type="AlphaFoldDB" id="A0ABD6BXR4"/>
<evidence type="ECO:0008006" key="7">
    <source>
        <dbReference type="Google" id="ProtNLM"/>
    </source>
</evidence>
<feature type="compositionally biased region" description="Acidic residues" evidence="1">
    <location>
        <begin position="347"/>
        <end position="362"/>
    </location>
</feature>
<dbReference type="InterPro" id="IPR055767">
    <property type="entry name" value="DUF7343"/>
</dbReference>
<keyword evidence="2" id="KW-0812">Transmembrane</keyword>
<evidence type="ECO:0000313" key="6">
    <source>
        <dbReference type="Proteomes" id="UP001597185"/>
    </source>
</evidence>
<accession>A0ABD6BXR4</accession>
<feature type="compositionally biased region" description="Basic and acidic residues" evidence="1">
    <location>
        <begin position="502"/>
        <end position="524"/>
    </location>
</feature>
<feature type="compositionally biased region" description="Acidic residues" evidence="1">
    <location>
        <begin position="398"/>
        <end position="416"/>
    </location>
</feature>
<evidence type="ECO:0000259" key="3">
    <source>
        <dbReference type="Pfam" id="PF24034"/>
    </source>
</evidence>
<keyword evidence="6" id="KW-1185">Reference proteome</keyword>
<gene>
    <name evidence="5" type="ORF">ACFR9T_05115</name>
</gene>
<evidence type="ECO:0000259" key="4">
    <source>
        <dbReference type="Pfam" id="PF24036"/>
    </source>
</evidence>
<evidence type="ECO:0000256" key="1">
    <source>
        <dbReference type="SAM" id="MobiDB-lite"/>
    </source>
</evidence>
<reference evidence="5 6" key="1">
    <citation type="journal article" date="2019" name="Int. J. Syst. Evol. Microbiol.">
        <title>The Global Catalogue of Microorganisms (GCM) 10K type strain sequencing project: providing services to taxonomists for standard genome sequencing and annotation.</title>
        <authorList>
            <consortium name="The Broad Institute Genomics Platform"/>
            <consortium name="The Broad Institute Genome Sequencing Center for Infectious Disease"/>
            <person name="Wu L."/>
            <person name="Ma J."/>
        </authorList>
    </citation>
    <scope>NUCLEOTIDE SEQUENCE [LARGE SCALE GENOMIC DNA]</scope>
    <source>
        <strain evidence="5 6">CGMCC 1.12689</strain>
    </source>
</reference>
<feature type="transmembrane region" description="Helical" evidence="2">
    <location>
        <begin position="265"/>
        <end position="286"/>
    </location>
</feature>
<feature type="region of interest" description="Disordered" evidence="1">
    <location>
        <begin position="474"/>
        <end position="534"/>
    </location>
</feature>
<feature type="domain" description="DUF7345" evidence="4">
    <location>
        <begin position="82"/>
        <end position="223"/>
    </location>
</feature>
<evidence type="ECO:0000313" key="5">
    <source>
        <dbReference type="EMBL" id="MFD1569967.1"/>
    </source>
</evidence>
<comment type="caution">
    <text evidence="5">The sequence shown here is derived from an EMBL/GenBank/DDBJ whole genome shotgun (WGS) entry which is preliminary data.</text>
</comment>
<dbReference type="EMBL" id="JBHUDB010000001">
    <property type="protein sequence ID" value="MFD1569967.1"/>
    <property type="molecule type" value="Genomic_DNA"/>
</dbReference>
<dbReference type="RefSeq" id="WP_256416674.1">
    <property type="nucleotide sequence ID" value="NZ_JANHDL010000001.1"/>
</dbReference>
<keyword evidence="2" id="KW-1133">Transmembrane helix</keyword>
<feature type="compositionally biased region" description="Gly residues" evidence="1">
    <location>
        <begin position="488"/>
        <end position="500"/>
    </location>
</feature>
<dbReference type="InterPro" id="IPR055769">
    <property type="entry name" value="DUF7345"/>
</dbReference>
<proteinExistence type="predicted"/>